<name>A0A0P4VKA5_9HEMI</name>
<feature type="domain" description="DUF7027" evidence="2">
    <location>
        <begin position="18"/>
        <end position="112"/>
    </location>
</feature>
<dbReference type="EMBL" id="GDKW01001105">
    <property type="protein sequence ID" value="JAI55490.1"/>
    <property type="molecule type" value="mRNA"/>
</dbReference>
<keyword evidence="1" id="KW-1133">Transmembrane helix</keyword>
<evidence type="ECO:0000259" key="2">
    <source>
        <dbReference type="Pfam" id="PF22954"/>
    </source>
</evidence>
<dbReference type="PANTHER" id="PTHR36694:SF11">
    <property type="entry name" value="LP21121P-RELATED"/>
    <property type="match status" value="1"/>
</dbReference>
<keyword evidence="1" id="KW-0472">Membrane</keyword>
<feature type="transmembrane region" description="Helical" evidence="1">
    <location>
        <begin position="58"/>
        <end position="79"/>
    </location>
</feature>
<protein>
    <submittedName>
        <fullName evidence="3">Putative conserved plasma membrane protein</fullName>
    </submittedName>
</protein>
<dbReference type="InterPro" id="IPR054291">
    <property type="entry name" value="DUF7027"/>
</dbReference>
<evidence type="ECO:0000313" key="3">
    <source>
        <dbReference type="EMBL" id="JAI55490.1"/>
    </source>
</evidence>
<organism evidence="3">
    <name type="scientific">Rhodnius neglectus</name>
    <dbReference type="NCBI Taxonomy" id="72488"/>
    <lineage>
        <taxon>Eukaryota</taxon>
        <taxon>Metazoa</taxon>
        <taxon>Ecdysozoa</taxon>
        <taxon>Arthropoda</taxon>
        <taxon>Hexapoda</taxon>
        <taxon>Insecta</taxon>
        <taxon>Pterygota</taxon>
        <taxon>Neoptera</taxon>
        <taxon>Paraneoptera</taxon>
        <taxon>Hemiptera</taxon>
        <taxon>Heteroptera</taxon>
        <taxon>Panheteroptera</taxon>
        <taxon>Cimicomorpha</taxon>
        <taxon>Reduviidae</taxon>
        <taxon>Triatominae</taxon>
        <taxon>Rhodnius</taxon>
    </lineage>
</organism>
<dbReference type="PANTHER" id="PTHR36694">
    <property type="entry name" value="PASIFLORA 1, ISOFORM A-RELATED"/>
    <property type="match status" value="1"/>
</dbReference>
<dbReference type="Pfam" id="PF22954">
    <property type="entry name" value="DUF7027"/>
    <property type="match status" value="1"/>
</dbReference>
<accession>A0A0P4VKA5</accession>
<evidence type="ECO:0000256" key="1">
    <source>
        <dbReference type="SAM" id="Phobius"/>
    </source>
</evidence>
<dbReference type="AlphaFoldDB" id="A0A0P4VKA5"/>
<reference key="1">
    <citation type="submission" date="2015-09" db="EMBL/GenBank/DDBJ databases">
        <title>A Deep insight into the sialome of Rhodnius neglectus, a vector of Chagas disease.</title>
        <authorList>
            <person name="Santiago P.B."/>
            <person name="Assumpcao T.C."/>
            <person name="Araujo C.N."/>
            <person name="Garcia I."/>
            <person name="Queiroz R.M."/>
            <person name="Raiol T."/>
            <person name="Ricart C.A."/>
            <person name="Neves D."/>
            <person name="Calvo E."/>
            <person name="Ribeiro J.M."/>
            <person name="Santana J.M."/>
        </authorList>
    </citation>
    <scope>NUCLEOTIDE SEQUENCE</scope>
</reference>
<feature type="transmembrane region" description="Helical" evidence="1">
    <location>
        <begin position="91"/>
        <end position="113"/>
    </location>
</feature>
<feature type="transmembrane region" description="Helical" evidence="1">
    <location>
        <begin position="22"/>
        <end position="46"/>
    </location>
</feature>
<feature type="transmembrane region" description="Helical" evidence="1">
    <location>
        <begin position="119"/>
        <end position="140"/>
    </location>
</feature>
<proteinExistence type="evidence at transcript level"/>
<keyword evidence="1" id="KW-0812">Transmembrane</keyword>
<sequence>MERIPTVNNCCWFFDLETGTKIIGFLEAIIYGIWFTLNVIALLHATRSENAGYYSDNGTIIFALVIDIFMFIIAVLLLVGVYKKRKSFVKVWLIVQTVILILMIILLILIILTFNIAGIVSNIISICLLIYALLVVLSYYRGAASNPATTSY</sequence>
<reference evidence="3" key="2">
    <citation type="journal article" date="2016" name="PLoS Negl. Trop. Dis.">
        <title>A Deep Insight into the Sialome of Rhodnius neglectus, a Vector of Chagas Disease.</title>
        <authorList>
            <person name="Santiago P.B."/>
            <person name="Assumpcao T.C."/>
            <person name="Araujo C.N."/>
            <person name="Bastos I.M."/>
            <person name="Neves D."/>
            <person name="Silva I.G."/>
            <person name="Charneau S."/>
            <person name="Queiroz R.M."/>
            <person name="Raiol T."/>
            <person name="Oliveira J.V."/>
            <person name="Sousa M.V."/>
            <person name="Calvo E."/>
            <person name="Ribeiro J.M."/>
            <person name="Santana J.M."/>
        </authorList>
    </citation>
    <scope>NUCLEOTIDE SEQUENCE</scope>
    <source>
        <tissue evidence="3">Salivary glands</tissue>
    </source>
</reference>